<dbReference type="InterPro" id="IPR001387">
    <property type="entry name" value="Cro/C1-type_HTH"/>
</dbReference>
<keyword evidence="4" id="KW-1185">Reference proteome</keyword>
<dbReference type="PROSITE" id="PS50943">
    <property type="entry name" value="HTH_CROC1"/>
    <property type="match status" value="1"/>
</dbReference>
<evidence type="ECO:0000313" key="3">
    <source>
        <dbReference type="EMBL" id="GIM46834.1"/>
    </source>
</evidence>
<accession>A0AAV4LGN6</accession>
<proteinExistence type="predicted"/>
<dbReference type="EMBL" id="BOQE01000001">
    <property type="protein sequence ID" value="GIM44517.1"/>
    <property type="molecule type" value="Genomic_DNA"/>
</dbReference>
<dbReference type="AlphaFoldDB" id="A0AAV4LGN6"/>
<dbReference type="GO" id="GO:0003677">
    <property type="term" value="F:DNA binding"/>
    <property type="evidence" value="ECO:0007669"/>
    <property type="project" value="InterPro"/>
</dbReference>
<dbReference type="Proteomes" id="UP001057291">
    <property type="component" value="Unassembled WGS sequence"/>
</dbReference>
<name>A0AAV4LGN6_9BACL</name>
<dbReference type="EMBL" id="BOQE01000001">
    <property type="protein sequence ID" value="GIM46834.1"/>
    <property type="molecule type" value="Genomic_DNA"/>
</dbReference>
<dbReference type="Pfam" id="PF13560">
    <property type="entry name" value="HTH_31"/>
    <property type="match status" value="1"/>
</dbReference>
<evidence type="ECO:0000313" key="4">
    <source>
        <dbReference type="Proteomes" id="UP001057291"/>
    </source>
</evidence>
<dbReference type="SUPFAM" id="SSF47413">
    <property type="entry name" value="lambda repressor-like DNA-binding domains"/>
    <property type="match status" value="1"/>
</dbReference>
<dbReference type="Gene3D" id="1.10.260.40">
    <property type="entry name" value="lambda repressor-like DNA-binding domains"/>
    <property type="match status" value="1"/>
</dbReference>
<dbReference type="RefSeq" id="WP_282197791.1">
    <property type="nucleotide sequence ID" value="NZ_BOQE01000001.1"/>
</dbReference>
<evidence type="ECO:0000259" key="1">
    <source>
        <dbReference type="PROSITE" id="PS50943"/>
    </source>
</evidence>
<dbReference type="SMART" id="SM00530">
    <property type="entry name" value="HTH_XRE"/>
    <property type="match status" value="1"/>
</dbReference>
<dbReference type="CDD" id="cd00093">
    <property type="entry name" value="HTH_XRE"/>
    <property type="match status" value="1"/>
</dbReference>
<gene>
    <name evidence="2" type="ORF">DNHGIG_00660</name>
    <name evidence="3" type="ORF">DNHGIG_23830</name>
</gene>
<organism evidence="3 4">
    <name type="scientific">Collibacillus ludicampi</name>
    <dbReference type="NCBI Taxonomy" id="2771369"/>
    <lineage>
        <taxon>Bacteria</taxon>
        <taxon>Bacillati</taxon>
        <taxon>Bacillota</taxon>
        <taxon>Bacilli</taxon>
        <taxon>Bacillales</taxon>
        <taxon>Alicyclobacillaceae</taxon>
        <taxon>Collibacillus</taxon>
    </lineage>
</organism>
<feature type="domain" description="HTH cro/C1-type" evidence="1">
    <location>
        <begin position="8"/>
        <end position="42"/>
    </location>
</feature>
<comment type="caution">
    <text evidence="3">The sequence shown here is derived from an EMBL/GenBank/DDBJ whole genome shotgun (WGS) entry which is preliminary data.</text>
</comment>
<protein>
    <recommendedName>
        <fullName evidence="1">HTH cro/C1-type domain-containing protein</fullName>
    </recommendedName>
</protein>
<evidence type="ECO:0000313" key="2">
    <source>
        <dbReference type="EMBL" id="GIM44517.1"/>
    </source>
</evidence>
<reference evidence="3" key="1">
    <citation type="journal article" date="2023" name="Int. J. Syst. Evol. Microbiol.">
        <title>Collibacillus ludicampi gen. nov., sp. nov., a new soil bacterium of the family Alicyclobacillaceae.</title>
        <authorList>
            <person name="Jojima T."/>
            <person name="Ioku Y."/>
            <person name="Fukuta Y."/>
            <person name="Shirasaka N."/>
            <person name="Matsumura Y."/>
            <person name="Mori M."/>
        </authorList>
    </citation>
    <scope>NUCLEOTIDE SEQUENCE</scope>
    <source>
        <strain evidence="3">TP075</strain>
    </source>
</reference>
<sequence>MQIQPETFRFLRQMLGISVREFAKAVGYSHSYVAMIETGERRMSEEARRRFLKFYIDFIDAAMDWQHDYSTISN</sequence>
<dbReference type="InterPro" id="IPR010982">
    <property type="entry name" value="Lambda_DNA-bd_dom_sf"/>
</dbReference>